<dbReference type="AlphaFoldDB" id="A0A433NKW4"/>
<evidence type="ECO:0000256" key="9">
    <source>
        <dbReference type="SAM" id="Phobius"/>
    </source>
</evidence>
<comment type="similarity">
    <text evidence="2">Belongs to the PsaG/PsaK family.</text>
</comment>
<name>A0A433NKW4_CHLFR</name>
<dbReference type="GO" id="GO:0042651">
    <property type="term" value="C:thylakoid membrane"/>
    <property type="evidence" value="ECO:0007669"/>
    <property type="project" value="InterPro"/>
</dbReference>
<dbReference type="GO" id="GO:0009522">
    <property type="term" value="C:photosystem I"/>
    <property type="evidence" value="ECO:0007669"/>
    <property type="project" value="UniProtKB-KW"/>
</dbReference>
<sequence length="62" mass="6307">MGIIISVSCIVAVLLTTRIERPQVGPKLPGLPLSVPAFIAAMAFGHLLGVGIVLGLTNIGSI</sequence>
<evidence type="ECO:0000256" key="7">
    <source>
        <dbReference type="ARBA" id="ARBA00023078"/>
    </source>
</evidence>
<dbReference type="InterPro" id="IPR035982">
    <property type="entry name" value="PSI_centre_PsaK_sf"/>
</dbReference>
<organism evidence="10 11">
    <name type="scientific">Chlorogloeopsis fritschii PCC 6912</name>
    <dbReference type="NCBI Taxonomy" id="211165"/>
    <lineage>
        <taxon>Bacteria</taxon>
        <taxon>Bacillati</taxon>
        <taxon>Cyanobacteriota</taxon>
        <taxon>Cyanophyceae</taxon>
        <taxon>Nostocales</taxon>
        <taxon>Chlorogloeopsidaceae</taxon>
        <taxon>Chlorogloeopsis</taxon>
    </lineage>
</organism>
<dbReference type="InterPro" id="IPR000549">
    <property type="entry name" value="PSI_PsaG/PsaK"/>
</dbReference>
<proteinExistence type="inferred from homology"/>
<evidence type="ECO:0000256" key="6">
    <source>
        <dbReference type="ARBA" id="ARBA00022989"/>
    </source>
</evidence>
<accession>A0A433NKW4</accession>
<evidence type="ECO:0000313" key="10">
    <source>
        <dbReference type="EMBL" id="RUR83451.1"/>
    </source>
</evidence>
<evidence type="ECO:0000256" key="4">
    <source>
        <dbReference type="ARBA" id="ARBA00022692"/>
    </source>
</evidence>
<feature type="transmembrane region" description="Helical" evidence="9">
    <location>
        <begin position="35"/>
        <end position="56"/>
    </location>
</feature>
<dbReference type="InterPro" id="IPR037101">
    <property type="entry name" value="PSI_PsaK_bact"/>
</dbReference>
<evidence type="ECO:0000256" key="5">
    <source>
        <dbReference type="ARBA" id="ARBA00022836"/>
    </source>
</evidence>
<keyword evidence="7" id="KW-0793">Thylakoid</keyword>
<evidence type="ECO:0000256" key="1">
    <source>
        <dbReference type="ARBA" id="ARBA00004141"/>
    </source>
</evidence>
<keyword evidence="6 9" id="KW-1133">Transmembrane helix</keyword>
<keyword evidence="5" id="KW-0603">Photosystem I</keyword>
<dbReference type="Gene3D" id="1.20.860.20">
    <property type="entry name" value="Photosystem I PsaK, reaction centre"/>
    <property type="match status" value="1"/>
</dbReference>
<dbReference type="Proteomes" id="UP000268857">
    <property type="component" value="Unassembled WGS sequence"/>
</dbReference>
<dbReference type="EMBL" id="RSCJ01000007">
    <property type="protein sequence ID" value="RUR83451.1"/>
    <property type="molecule type" value="Genomic_DNA"/>
</dbReference>
<keyword evidence="3" id="KW-0602">Photosynthesis</keyword>
<dbReference type="Pfam" id="PF01241">
    <property type="entry name" value="PSI_PSAK"/>
    <property type="match status" value="1"/>
</dbReference>
<evidence type="ECO:0008006" key="12">
    <source>
        <dbReference type="Google" id="ProtNLM"/>
    </source>
</evidence>
<evidence type="ECO:0000313" key="11">
    <source>
        <dbReference type="Proteomes" id="UP000268857"/>
    </source>
</evidence>
<dbReference type="SUPFAM" id="SSF81563">
    <property type="entry name" value="Photosystem I reaction center subunit X, PsaK"/>
    <property type="match status" value="1"/>
</dbReference>
<evidence type="ECO:0000256" key="3">
    <source>
        <dbReference type="ARBA" id="ARBA00022531"/>
    </source>
</evidence>
<keyword evidence="4 9" id="KW-0812">Transmembrane</keyword>
<evidence type="ECO:0000256" key="8">
    <source>
        <dbReference type="ARBA" id="ARBA00023136"/>
    </source>
</evidence>
<comment type="caution">
    <text evidence="10">The sequence shown here is derived from an EMBL/GenBank/DDBJ whole genome shotgun (WGS) entry which is preliminary data.</text>
</comment>
<dbReference type="GO" id="GO:0015979">
    <property type="term" value="P:photosynthesis"/>
    <property type="evidence" value="ECO:0007669"/>
    <property type="project" value="UniProtKB-KW"/>
</dbReference>
<protein>
    <recommendedName>
        <fullName evidence="12">Photosystem I reaction center subunit PsaK</fullName>
    </recommendedName>
</protein>
<keyword evidence="11" id="KW-1185">Reference proteome</keyword>
<reference evidence="10 11" key="1">
    <citation type="journal article" date="2019" name="Genome Biol. Evol.">
        <title>Day and night: Metabolic profiles and evolutionary relationships of six axenic non-marine cyanobacteria.</title>
        <authorList>
            <person name="Will S.E."/>
            <person name="Henke P."/>
            <person name="Boedeker C."/>
            <person name="Huang S."/>
            <person name="Brinkmann H."/>
            <person name="Rohde M."/>
            <person name="Jarek M."/>
            <person name="Friedl T."/>
            <person name="Seufert S."/>
            <person name="Schumacher M."/>
            <person name="Overmann J."/>
            <person name="Neumann-Schaal M."/>
            <person name="Petersen J."/>
        </authorList>
    </citation>
    <scope>NUCLEOTIDE SEQUENCE [LARGE SCALE GENOMIC DNA]</scope>
    <source>
        <strain evidence="10 11">PCC 6912</strain>
    </source>
</reference>
<evidence type="ECO:0000256" key="2">
    <source>
        <dbReference type="ARBA" id="ARBA00006458"/>
    </source>
</evidence>
<keyword evidence="8 9" id="KW-0472">Membrane</keyword>
<gene>
    <name evidence="10" type="ORF">PCC6912_22840</name>
</gene>
<comment type="subcellular location">
    <subcellularLocation>
        <location evidence="1">Membrane</location>
        <topology evidence="1">Multi-pass membrane protein</topology>
    </subcellularLocation>
</comment>